<reference evidence="2" key="1">
    <citation type="submission" date="2017-06" db="EMBL/GenBank/DDBJ databases">
        <title>Genome analysis of Fimbriiglobus ruber SP5, the first member of the order Planctomycetales with confirmed chitinolytic capability.</title>
        <authorList>
            <person name="Ravin N.V."/>
            <person name="Rakitin A.L."/>
            <person name="Ivanova A.A."/>
            <person name="Beletsky A.V."/>
            <person name="Kulichevskaya I.S."/>
            <person name="Mardanov A.V."/>
            <person name="Dedysh S.N."/>
        </authorList>
    </citation>
    <scope>NUCLEOTIDE SEQUENCE [LARGE SCALE GENOMIC DNA]</scope>
    <source>
        <strain evidence="2">SP5</strain>
    </source>
</reference>
<proteinExistence type="predicted"/>
<gene>
    <name evidence="1" type="ORF">FRUB_07008</name>
</gene>
<comment type="caution">
    <text evidence="1">The sequence shown here is derived from an EMBL/GenBank/DDBJ whole genome shotgun (WGS) entry which is preliminary data.</text>
</comment>
<dbReference type="Proteomes" id="UP000214646">
    <property type="component" value="Unassembled WGS sequence"/>
</dbReference>
<evidence type="ECO:0000313" key="1">
    <source>
        <dbReference type="EMBL" id="OWK37888.1"/>
    </source>
</evidence>
<accession>A0A225DH65</accession>
<name>A0A225DH65_9BACT</name>
<dbReference type="AlphaFoldDB" id="A0A225DH65"/>
<organism evidence="1 2">
    <name type="scientific">Fimbriiglobus ruber</name>
    <dbReference type="NCBI Taxonomy" id="1908690"/>
    <lineage>
        <taxon>Bacteria</taxon>
        <taxon>Pseudomonadati</taxon>
        <taxon>Planctomycetota</taxon>
        <taxon>Planctomycetia</taxon>
        <taxon>Gemmatales</taxon>
        <taxon>Gemmataceae</taxon>
        <taxon>Fimbriiglobus</taxon>
    </lineage>
</organism>
<evidence type="ECO:0000313" key="2">
    <source>
        <dbReference type="Proteomes" id="UP000214646"/>
    </source>
</evidence>
<dbReference type="EMBL" id="NIDE01000014">
    <property type="protein sequence ID" value="OWK37888.1"/>
    <property type="molecule type" value="Genomic_DNA"/>
</dbReference>
<protein>
    <submittedName>
        <fullName evidence="1">Uncharacterized protein</fullName>
    </submittedName>
</protein>
<sequence>MYYNAADYARLIAVKGLVKNWQVQFPSTGVAAKIATAPGFLDKIGTIDVTPDKDVEYKFSIKLTDDITITTAS</sequence>
<keyword evidence="2" id="KW-1185">Reference proteome</keyword>